<dbReference type="AlphaFoldDB" id="A0A7C8I5S2"/>
<dbReference type="InterPro" id="IPR050523">
    <property type="entry name" value="AKR_Detox_Biosynth"/>
</dbReference>
<dbReference type="InterPro" id="IPR036812">
    <property type="entry name" value="NAD(P)_OxRdtase_dom_sf"/>
</dbReference>
<dbReference type="SUPFAM" id="SSF51430">
    <property type="entry name" value="NAD(P)-linked oxidoreductase"/>
    <property type="match status" value="1"/>
</dbReference>
<evidence type="ECO:0000313" key="4">
    <source>
        <dbReference type="Proteomes" id="UP000481861"/>
    </source>
</evidence>
<dbReference type="InterPro" id="IPR023210">
    <property type="entry name" value="NADP_OxRdtase_dom"/>
</dbReference>
<dbReference type="Pfam" id="PF00248">
    <property type="entry name" value="Aldo_ket_red"/>
    <property type="match status" value="1"/>
</dbReference>
<evidence type="ECO:0000256" key="1">
    <source>
        <dbReference type="ARBA" id="ARBA00023002"/>
    </source>
</evidence>
<evidence type="ECO:0000259" key="2">
    <source>
        <dbReference type="Pfam" id="PF00248"/>
    </source>
</evidence>
<dbReference type="PANTHER" id="PTHR43364:SF4">
    <property type="entry name" value="NAD(P)-LINKED OXIDOREDUCTASE SUPERFAMILY PROTEIN"/>
    <property type="match status" value="1"/>
</dbReference>
<sequence>MSPNTKLDVVFGAMTFGKEGQAQVRTSKLSDASAILDILQKHGHKEVDTSRFYGDGSSEEYLAALKYQDRALIMDTKFYPNTQGYFGRPVTHLDLPSMRQGLAESLTALQADSIDLWYLHAPDRSTPLEETLRAVAALSKEGRFQRWGISNYTAWEVAAMCEICNQNAWAKPAVYQGVYNALFRTVENELLACLHKYDIAFYAFNPLAGGVLTHRYRRDTADAAIEPGSRFDPAQMQGKMYRVRYWTGETFDALEALRGAAGKYGLRESECALRWMMHHSALKRELGDKVIIGASSGEQLEMNLKDLEGGELPADVVAALDKGWEGCRAKAWKYFH</sequence>
<keyword evidence="1" id="KW-0560">Oxidoreductase</keyword>
<reference evidence="3 4" key="1">
    <citation type="submission" date="2020-01" db="EMBL/GenBank/DDBJ databases">
        <authorList>
            <consortium name="DOE Joint Genome Institute"/>
            <person name="Haridas S."/>
            <person name="Albert R."/>
            <person name="Binder M."/>
            <person name="Bloem J."/>
            <person name="Labutti K."/>
            <person name="Salamov A."/>
            <person name="Andreopoulos B."/>
            <person name="Baker S.E."/>
            <person name="Barry K."/>
            <person name="Bills G."/>
            <person name="Bluhm B.H."/>
            <person name="Cannon C."/>
            <person name="Castanera R."/>
            <person name="Culley D.E."/>
            <person name="Daum C."/>
            <person name="Ezra D."/>
            <person name="Gonzalez J.B."/>
            <person name="Henrissat B."/>
            <person name="Kuo A."/>
            <person name="Liang C."/>
            <person name="Lipzen A."/>
            <person name="Lutzoni F."/>
            <person name="Magnuson J."/>
            <person name="Mondo S."/>
            <person name="Nolan M."/>
            <person name="Ohm R."/>
            <person name="Pangilinan J."/>
            <person name="Park H.-J.H."/>
            <person name="Ramirez L."/>
            <person name="Alfaro M."/>
            <person name="Sun H."/>
            <person name="Tritt A."/>
            <person name="Yoshinaga Y."/>
            <person name="Zwiers L.-H.L."/>
            <person name="Turgeon B.G."/>
            <person name="Goodwin S.B."/>
            <person name="Spatafora J.W."/>
            <person name="Crous P.W."/>
            <person name="Grigoriev I.V."/>
        </authorList>
    </citation>
    <scope>NUCLEOTIDE SEQUENCE [LARGE SCALE GENOMIC DNA]</scope>
    <source>
        <strain evidence="3 4">CBS 611.86</strain>
    </source>
</reference>
<dbReference type="EMBL" id="JAADJZ010000021">
    <property type="protein sequence ID" value="KAF2867953.1"/>
    <property type="molecule type" value="Genomic_DNA"/>
</dbReference>
<proteinExistence type="predicted"/>
<organism evidence="3 4">
    <name type="scientific">Massariosphaeria phaeospora</name>
    <dbReference type="NCBI Taxonomy" id="100035"/>
    <lineage>
        <taxon>Eukaryota</taxon>
        <taxon>Fungi</taxon>
        <taxon>Dikarya</taxon>
        <taxon>Ascomycota</taxon>
        <taxon>Pezizomycotina</taxon>
        <taxon>Dothideomycetes</taxon>
        <taxon>Pleosporomycetidae</taxon>
        <taxon>Pleosporales</taxon>
        <taxon>Pleosporales incertae sedis</taxon>
        <taxon>Massariosphaeria</taxon>
    </lineage>
</organism>
<feature type="domain" description="NADP-dependent oxidoreductase" evidence="2">
    <location>
        <begin position="9"/>
        <end position="322"/>
    </location>
</feature>
<dbReference type="OrthoDB" id="2310150at2759"/>
<name>A0A7C8I5S2_9PLEO</name>
<protein>
    <submittedName>
        <fullName evidence="3">NADP-dependent oxidoreductase domain-containing protein</fullName>
    </submittedName>
</protein>
<gene>
    <name evidence="3" type="ORF">BDV95DRAFT_679133</name>
</gene>
<dbReference type="GO" id="GO:0016491">
    <property type="term" value="F:oxidoreductase activity"/>
    <property type="evidence" value="ECO:0007669"/>
    <property type="project" value="UniProtKB-KW"/>
</dbReference>
<dbReference type="Proteomes" id="UP000481861">
    <property type="component" value="Unassembled WGS sequence"/>
</dbReference>
<evidence type="ECO:0000313" key="3">
    <source>
        <dbReference type="EMBL" id="KAF2867953.1"/>
    </source>
</evidence>
<dbReference type="Gene3D" id="3.20.20.100">
    <property type="entry name" value="NADP-dependent oxidoreductase domain"/>
    <property type="match status" value="1"/>
</dbReference>
<keyword evidence="4" id="KW-1185">Reference proteome</keyword>
<dbReference type="PANTHER" id="PTHR43364">
    <property type="entry name" value="NADH-SPECIFIC METHYLGLYOXAL REDUCTASE-RELATED"/>
    <property type="match status" value="1"/>
</dbReference>
<comment type="caution">
    <text evidence="3">The sequence shown here is derived from an EMBL/GenBank/DDBJ whole genome shotgun (WGS) entry which is preliminary data.</text>
</comment>
<accession>A0A7C8I5S2</accession>
<dbReference type="CDD" id="cd19075">
    <property type="entry name" value="AKR_AKR7A1-5"/>
    <property type="match status" value="1"/>
</dbReference>